<proteinExistence type="predicted"/>
<dbReference type="Ensembl" id="ENSAPLT00020005201.1">
    <property type="protein sequence ID" value="ENSAPLP00020004818.1"/>
    <property type="gene ID" value="ENSAPLG00020003579.1"/>
</dbReference>
<sequence length="97" mass="11227">MQLDPPAFMQDHMQLDPPGSLFRSKLKHILSQHGRRLKTRAPENTIQTPFAHPKVPPKERFGPCWHQRRLKNRATEIALQTPFAHPKVPPKEGFGYN</sequence>
<accession>A0A8B9QZD8</accession>
<evidence type="ECO:0000313" key="2">
    <source>
        <dbReference type="Ensembl" id="ENSAPLP00020004818.1"/>
    </source>
</evidence>
<evidence type="ECO:0000313" key="3">
    <source>
        <dbReference type="Proteomes" id="UP000694400"/>
    </source>
</evidence>
<feature type="region of interest" description="Disordered" evidence="1">
    <location>
        <begin position="77"/>
        <end position="97"/>
    </location>
</feature>
<protein>
    <submittedName>
        <fullName evidence="2">Uncharacterized protein</fullName>
    </submittedName>
</protein>
<reference evidence="2" key="1">
    <citation type="submission" date="2019-08" db="EMBL/GenBank/DDBJ databases">
        <title>Three high-quality genomes provides insights into domestication of ducks.</title>
        <authorList>
            <person name="Hou Z.C."/>
            <person name="Zhu F."/>
            <person name="Yin Z.T."/>
            <person name="Zhang F."/>
        </authorList>
    </citation>
    <scope>NUCLEOTIDE SEQUENCE [LARGE SCALE GENOMIC DNA]</scope>
</reference>
<organism evidence="2 3">
    <name type="scientific">Anas platyrhynchos</name>
    <name type="common">Mallard</name>
    <name type="synonym">Anas boschas</name>
    <dbReference type="NCBI Taxonomy" id="8839"/>
    <lineage>
        <taxon>Eukaryota</taxon>
        <taxon>Metazoa</taxon>
        <taxon>Chordata</taxon>
        <taxon>Craniata</taxon>
        <taxon>Vertebrata</taxon>
        <taxon>Euteleostomi</taxon>
        <taxon>Archelosauria</taxon>
        <taxon>Archosauria</taxon>
        <taxon>Dinosauria</taxon>
        <taxon>Saurischia</taxon>
        <taxon>Theropoda</taxon>
        <taxon>Coelurosauria</taxon>
        <taxon>Aves</taxon>
        <taxon>Neognathae</taxon>
        <taxon>Galloanserae</taxon>
        <taxon>Anseriformes</taxon>
        <taxon>Anatidae</taxon>
        <taxon>Anatinae</taxon>
        <taxon>Anas</taxon>
    </lineage>
</organism>
<dbReference type="AlphaFoldDB" id="A0A8B9QZD8"/>
<reference evidence="2" key="3">
    <citation type="submission" date="2025-09" db="UniProtKB">
        <authorList>
            <consortium name="Ensembl"/>
        </authorList>
    </citation>
    <scope>IDENTIFICATION</scope>
</reference>
<reference evidence="2" key="2">
    <citation type="submission" date="2025-08" db="UniProtKB">
        <authorList>
            <consortium name="Ensembl"/>
        </authorList>
    </citation>
    <scope>IDENTIFICATION</scope>
</reference>
<evidence type="ECO:0000256" key="1">
    <source>
        <dbReference type="SAM" id="MobiDB-lite"/>
    </source>
</evidence>
<feature type="region of interest" description="Disordered" evidence="1">
    <location>
        <begin position="33"/>
        <end position="62"/>
    </location>
</feature>
<dbReference type="Proteomes" id="UP000694400">
    <property type="component" value="Chromosome 34"/>
</dbReference>
<name>A0A8B9QZD8_ANAPL</name>